<gene>
    <name evidence="2" type="ORF">HXM93_03805</name>
</gene>
<evidence type="ECO:0000313" key="2">
    <source>
        <dbReference type="EMBL" id="MBF1283642.1"/>
    </source>
</evidence>
<reference evidence="2" key="1">
    <citation type="submission" date="2020-04" db="EMBL/GenBank/DDBJ databases">
        <title>Deep metagenomics examines the oral microbiome during advanced dental caries in children, revealing novel taxa and co-occurrences with host molecules.</title>
        <authorList>
            <person name="Baker J.L."/>
            <person name="Morton J.T."/>
            <person name="Dinis M."/>
            <person name="Alvarez R."/>
            <person name="Tran N.C."/>
            <person name="Knight R."/>
            <person name="Edlund A."/>
        </authorList>
    </citation>
    <scope>NUCLEOTIDE SEQUENCE</scope>
    <source>
        <strain evidence="2">JCVI_24_bin.2</strain>
    </source>
</reference>
<evidence type="ECO:0000256" key="1">
    <source>
        <dbReference type="SAM" id="Phobius"/>
    </source>
</evidence>
<sequence length="88" mass="10238">MHSIETSLVLFISFVCIVLLLQSTIVLHTTIKERSEKEFTRELNSHTLDKDKDFFKVELYTRFFSVAEDLLLHKKTESDKSKTESSPS</sequence>
<keyword evidence="1" id="KW-0472">Membrane</keyword>
<accession>A0A930DNN9</accession>
<dbReference type="Proteomes" id="UP000709351">
    <property type="component" value="Unassembled WGS sequence"/>
</dbReference>
<evidence type="ECO:0000313" key="3">
    <source>
        <dbReference type="Proteomes" id="UP000709351"/>
    </source>
</evidence>
<keyword evidence="1" id="KW-0812">Transmembrane</keyword>
<comment type="caution">
    <text evidence="2">The sequence shown here is derived from an EMBL/GenBank/DDBJ whole genome shotgun (WGS) entry which is preliminary data.</text>
</comment>
<keyword evidence="1" id="KW-1133">Transmembrane helix</keyword>
<feature type="transmembrane region" description="Helical" evidence="1">
    <location>
        <begin position="6"/>
        <end position="27"/>
    </location>
</feature>
<protein>
    <submittedName>
        <fullName evidence="2">Uncharacterized protein</fullName>
    </submittedName>
</protein>
<proteinExistence type="predicted"/>
<dbReference type="AlphaFoldDB" id="A0A930DNN9"/>
<name>A0A930DNN9_9FIRM</name>
<organism evidence="2 3">
    <name type="scientific">Oribacterium parvum</name>
    <dbReference type="NCBI Taxonomy" id="1501329"/>
    <lineage>
        <taxon>Bacteria</taxon>
        <taxon>Bacillati</taxon>
        <taxon>Bacillota</taxon>
        <taxon>Clostridia</taxon>
        <taxon>Lachnospirales</taxon>
        <taxon>Lachnospiraceae</taxon>
        <taxon>Oribacterium</taxon>
    </lineage>
</organism>
<dbReference type="EMBL" id="JABZRD010000195">
    <property type="protein sequence ID" value="MBF1283642.1"/>
    <property type="molecule type" value="Genomic_DNA"/>
</dbReference>